<comment type="caution">
    <text evidence="1">The sequence shown here is derived from an EMBL/GenBank/DDBJ whole genome shotgun (WGS) entry which is preliminary data.</text>
</comment>
<dbReference type="GO" id="GO:0016589">
    <property type="term" value="C:NURF complex"/>
    <property type="evidence" value="ECO:0007669"/>
    <property type="project" value="TreeGrafter"/>
</dbReference>
<accession>A0A4Y2G133</accession>
<evidence type="ECO:0000313" key="1">
    <source>
        <dbReference type="EMBL" id="GBM47333.1"/>
    </source>
</evidence>
<dbReference type="Proteomes" id="UP000499080">
    <property type="component" value="Unassembled WGS sequence"/>
</dbReference>
<name>A0A4Y2G133_ARAVE</name>
<reference evidence="1 2" key="1">
    <citation type="journal article" date="2019" name="Sci. Rep.">
        <title>Orb-weaving spider Araneus ventricosus genome elucidates the spidroin gene catalogue.</title>
        <authorList>
            <person name="Kono N."/>
            <person name="Nakamura H."/>
            <person name="Ohtoshi R."/>
            <person name="Moran D.A.P."/>
            <person name="Shinohara A."/>
            <person name="Yoshida Y."/>
            <person name="Fujiwara M."/>
            <person name="Mori M."/>
            <person name="Tomita M."/>
            <person name="Arakawa K."/>
        </authorList>
    </citation>
    <scope>NUCLEOTIDE SEQUENCE [LARGE SCALE GENOMIC DNA]</scope>
</reference>
<keyword evidence="2" id="KW-1185">Reference proteome</keyword>
<evidence type="ECO:0000313" key="2">
    <source>
        <dbReference type="Proteomes" id="UP000499080"/>
    </source>
</evidence>
<dbReference type="PANTHER" id="PTHR21397">
    <property type="entry name" value="CHROMATIN COMPLEXES SUBUNIT BAP18-RELATED"/>
    <property type="match status" value="1"/>
</dbReference>
<dbReference type="AlphaFoldDB" id="A0A4Y2G133"/>
<gene>
    <name evidence="1" type="primary">Bap18</name>
    <name evidence="1" type="ORF">AVEN_7777_1</name>
</gene>
<protein>
    <submittedName>
        <fullName evidence="1">Chromatin complexes subunit BAP18</fullName>
    </submittedName>
</protein>
<dbReference type="PANTHER" id="PTHR21397:SF2">
    <property type="entry name" value="CHROMATIN COMPLEXES SUBUNIT BAP18"/>
    <property type="match status" value="1"/>
</dbReference>
<dbReference type="GO" id="GO:0071339">
    <property type="term" value="C:MLL1 complex"/>
    <property type="evidence" value="ECO:0007669"/>
    <property type="project" value="TreeGrafter"/>
</dbReference>
<proteinExistence type="predicted"/>
<sequence length="151" mass="16193">MSNPNADKVGEIFLAGGAAFHKMSELIMSLHSVGDASPSSGKWSLQEIQMLQSSVKTFNNELKRIHKSIKSNSSGQAEVQVKEPVGIIGLKKTTTGAVKNISDDKMRTLTTGISQSPPKPHLTLNMLNAVEAEVDVEGLSNKLDYDSTDAP</sequence>
<dbReference type="EMBL" id="BGPR01001174">
    <property type="protein sequence ID" value="GBM47333.1"/>
    <property type="molecule type" value="Genomic_DNA"/>
</dbReference>
<organism evidence="1 2">
    <name type="scientific">Araneus ventricosus</name>
    <name type="common">Orbweaver spider</name>
    <name type="synonym">Epeira ventricosa</name>
    <dbReference type="NCBI Taxonomy" id="182803"/>
    <lineage>
        <taxon>Eukaryota</taxon>
        <taxon>Metazoa</taxon>
        <taxon>Ecdysozoa</taxon>
        <taxon>Arthropoda</taxon>
        <taxon>Chelicerata</taxon>
        <taxon>Arachnida</taxon>
        <taxon>Araneae</taxon>
        <taxon>Araneomorphae</taxon>
        <taxon>Entelegynae</taxon>
        <taxon>Araneoidea</taxon>
        <taxon>Araneidae</taxon>
        <taxon>Araneus</taxon>
    </lineage>
</organism>
<dbReference type="OrthoDB" id="10021571at2759"/>